<dbReference type="AlphaFoldDB" id="A0A2P8I211"/>
<dbReference type="InterPro" id="IPR029032">
    <property type="entry name" value="AhpD-like"/>
</dbReference>
<dbReference type="GO" id="GO:0051920">
    <property type="term" value="F:peroxiredoxin activity"/>
    <property type="evidence" value="ECO:0007669"/>
    <property type="project" value="InterPro"/>
</dbReference>
<evidence type="ECO:0000259" key="1">
    <source>
        <dbReference type="Pfam" id="PF02627"/>
    </source>
</evidence>
<organism evidence="2 3">
    <name type="scientific">Saccharothrix carnea</name>
    <dbReference type="NCBI Taxonomy" id="1280637"/>
    <lineage>
        <taxon>Bacteria</taxon>
        <taxon>Bacillati</taxon>
        <taxon>Actinomycetota</taxon>
        <taxon>Actinomycetes</taxon>
        <taxon>Pseudonocardiales</taxon>
        <taxon>Pseudonocardiaceae</taxon>
        <taxon>Saccharothrix</taxon>
    </lineage>
</organism>
<dbReference type="Pfam" id="PF02627">
    <property type="entry name" value="CMD"/>
    <property type="match status" value="1"/>
</dbReference>
<dbReference type="SUPFAM" id="SSF69118">
    <property type="entry name" value="AhpD-like"/>
    <property type="match status" value="1"/>
</dbReference>
<dbReference type="PANTHER" id="PTHR33570">
    <property type="entry name" value="4-CARBOXYMUCONOLACTONE DECARBOXYLASE FAMILY PROTEIN"/>
    <property type="match status" value="1"/>
</dbReference>
<dbReference type="Gene3D" id="1.20.1290.10">
    <property type="entry name" value="AhpD-like"/>
    <property type="match status" value="1"/>
</dbReference>
<dbReference type="EMBL" id="PYAX01000013">
    <property type="protein sequence ID" value="PSL52513.1"/>
    <property type="molecule type" value="Genomic_DNA"/>
</dbReference>
<protein>
    <submittedName>
        <fullName evidence="2">4-carboxymuconolactone decarboxylase</fullName>
    </submittedName>
</protein>
<accession>A0A2P8I211</accession>
<name>A0A2P8I211_SACCR</name>
<sequence>MTTKNPIDAYNWNRDGRYERGLETANALAGQEAVQSFLDELEPISESTARLIIETVFGTLHHEPGLDHRERELVTLTALAVLGDTEKELQLHLATAHRIGIPPSSVVALFAHVSAYAGFPRTLNALAVAKAFYADQGLLQHEDQ</sequence>
<gene>
    <name evidence="2" type="ORF">B0I31_113186</name>
</gene>
<dbReference type="PANTHER" id="PTHR33570:SF10">
    <property type="entry name" value="GAMMA-CARBOXYMUCONOLACTONE DECARBOXYLASE"/>
    <property type="match status" value="1"/>
</dbReference>
<dbReference type="InterPro" id="IPR003779">
    <property type="entry name" value="CMD-like"/>
</dbReference>
<proteinExistence type="predicted"/>
<evidence type="ECO:0000313" key="2">
    <source>
        <dbReference type="EMBL" id="PSL52513.1"/>
    </source>
</evidence>
<comment type="caution">
    <text evidence="2">The sequence shown here is derived from an EMBL/GenBank/DDBJ whole genome shotgun (WGS) entry which is preliminary data.</text>
</comment>
<dbReference type="OrthoDB" id="9802489at2"/>
<keyword evidence="3" id="KW-1185">Reference proteome</keyword>
<evidence type="ECO:0000313" key="3">
    <source>
        <dbReference type="Proteomes" id="UP000241118"/>
    </source>
</evidence>
<feature type="domain" description="Carboxymuconolactone decarboxylase-like" evidence="1">
    <location>
        <begin position="49"/>
        <end position="131"/>
    </location>
</feature>
<dbReference type="RefSeq" id="WP_146174019.1">
    <property type="nucleotide sequence ID" value="NZ_PYAX01000013.1"/>
</dbReference>
<dbReference type="Proteomes" id="UP000241118">
    <property type="component" value="Unassembled WGS sequence"/>
</dbReference>
<dbReference type="InterPro" id="IPR052512">
    <property type="entry name" value="4CMD/NDH-1_regulator"/>
</dbReference>
<reference evidence="2 3" key="1">
    <citation type="submission" date="2018-03" db="EMBL/GenBank/DDBJ databases">
        <title>Genomic Encyclopedia of Type Strains, Phase III (KMG-III): the genomes of soil and plant-associated and newly described type strains.</title>
        <authorList>
            <person name="Whitman W."/>
        </authorList>
    </citation>
    <scope>NUCLEOTIDE SEQUENCE [LARGE SCALE GENOMIC DNA]</scope>
    <source>
        <strain evidence="2 3">CGMCC 4.7097</strain>
    </source>
</reference>